<dbReference type="AlphaFoldDB" id="A0AAD7LD30"/>
<proteinExistence type="predicted"/>
<evidence type="ECO:0000256" key="1">
    <source>
        <dbReference type="SAM" id="MobiDB-lite"/>
    </source>
</evidence>
<accession>A0AAD7LD30</accession>
<organism evidence="2 3">
    <name type="scientific">Quillaja saponaria</name>
    <name type="common">Soap bark tree</name>
    <dbReference type="NCBI Taxonomy" id="32244"/>
    <lineage>
        <taxon>Eukaryota</taxon>
        <taxon>Viridiplantae</taxon>
        <taxon>Streptophyta</taxon>
        <taxon>Embryophyta</taxon>
        <taxon>Tracheophyta</taxon>
        <taxon>Spermatophyta</taxon>
        <taxon>Magnoliopsida</taxon>
        <taxon>eudicotyledons</taxon>
        <taxon>Gunneridae</taxon>
        <taxon>Pentapetalae</taxon>
        <taxon>rosids</taxon>
        <taxon>fabids</taxon>
        <taxon>Fabales</taxon>
        <taxon>Quillajaceae</taxon>
        <taxon>Quillaja</taxon>
    </lineage>
</organism>
<sequence length="294" mass="33507">MGTKLEYFVNLLAALPDSNNLTVGHVDVWEHFQNQGLRKSYHIHRIGVDKLQSLMDRMIDRNNTESIKKTMQMHEDTFKHQVRELHRLYSVQKMLMNQLKKETRQTKFWSATTGLDILSHPRFIDQQPPTKQINSGIDVQFQRMRDYPCSREMSGSCSGDTMRLPRGFDLERPAEEGISIGLRSFDEGRAGPSSSMAIKSCKMNMDISDEDSDVELTLSIGGMQTKKRTNSHQPQLGCSESPKKKNGELNSSASFKSDRGEECSDPSTPISSSSVTFELERKRPNWLFQGLKLK</sequence>
<evidence type="ECO:0000313" key="2">
    <source>
        <dbReference type="EMBL" id="KAJ7955807.1"/>
    </source>
</evidence>
<reference evidence="2" key="1">
    <citation type="journal article" date="2023" name="Science">
        <title>Elucidation of the pathway for biosynthesis of saponin adjuvants from the soapbark tree.</title>
        <authorList>
            <person name="Reed J."/>
            <person name="Orme A."/>
            <person name="El-Demerdash A."/>
            <person name="Owen C."/>
            <person name="Martin L.B.B."/>
            <person name="Misra R.C."/>
            <person name="Kikuchi S."/>
            <person name="Rejzek M."/>
            <person name="Martin A.C."/>
            <person name="Harkess A."/>
            <person name="Leebens-Mack J."/>
            <person name="Louveau T."/>
            <person name="Stephenson M.J."/>
            <person name="Osbourn A."/>
        </authorList>
    </citation>
    <scope>NUCLEOTIDE SEQUENCE</scope>
    <source>
        <strain evidence="2">S10</strain>
    </source>
</reference>
<feature type="region of interest" description="Disordered" evidence="1">
    <location>
        <begin position="222"/>
        <end position="276"/>
    </location>
</feature>
<dbReference type="KEGG" id="qsa:O6P43_022339"/>
<dbReference type="PANTHER" id="PTHR33167:SF33">
    <property type="entry name" value="MYB-CC TYPE TRANSCRIPTION FACTOR LHEQLE-CONTAINING DOMAIN-CONTAINING PROTEIN"/>
    <property type="match status" value="1"/>
</dbReference>
<name>A0AAD7LD30_QUISA</name>
<dbReference type="Proteomes" id="UP001163823">
    <property type="component" value="Chromosome 9"/>
</dbReference>
<protein>
    <submittedName>
        <fullName evidence="2">A-kinase anchor protein 9, putative isoform 1</fullName>
    </submittedName>
</protein>
<dbReference type="EMBL" id="JARAOO010000009">
    <property type="protein sequence ID" value="KAJ7955808.1"/>
    <property type="molecule type" value="Genomic_DNA"/>
</dbReference>
<dbReference type="PANTHER" id="PTHR33167">
    <property type="entry name" value="TRANSCRIPTION FACTOR, PUTATIVE (DUF863)-RELATED"/>
    <property type="match status" value="1"/>
</dbReference>
<keyword evidence="3" id="KW-1185">Reference proteome</keyword>
<comment type="caution">
    <text evidence="2">The sequence shown here is derived from an EMBL/GenBank/DDBJ whole genome shotgun (WGS) entry which is preliminary data.</text>
</comment>
<evidence type="ECO:0000313" key="3">
    <source>
        <dbReference type="Proteomes" id="UP001163823"/>
    </source>
</evidence>
<gene>
    <name evidence="2" type="ORF">O6P43_022339</name>
</gene>
<dbReference type="EMBL" id="JARAOO010000009">
    <property type="protein sequence ID" value="KAJ7955807.1"/>
    <property type="molecule type" value="Genomic_DNA"/>
</dbReference>
<feature type="compositionally biased region" description="Low complexity" evidence="1">
    <location>
        <begin position="265"/>
        <end position="274"/>
    </location>
</feature>